<dbReference type="HAMAP" id="MF_01468">
    <property type="entry name" value="RNase_Mini_III"/>
    <property type="match status" value="1"/>
</dbReference>
<keyword evidence="4" id="KW-0460">Magnesium</keyword>
<gene>
    <name evidence="4" type="primary">mrnC</name>
    <name evidence="7" type="ORF">FFV09_07800</name>
</gene>
<keyword evidence="1 4" id="KW-0540">Nuclease</keyword>
<dbReference type="GO" id="GO:0019843">
    <property type="term" value="F:rRNA binding"/>
    <property type="evidence" value="ECO:0007669"/>
    <property type="project" value="UniProtKB-UniRule"/>
</dbReference>
<keyword evidence="4" id="KW-0694">RNA-binding</keyword>
<dbReference type="InterPro" id="IPR036389">
    <property type="entry name" value="RNase_III_sf"/>
</dbReference>
<dbReference type="InterPro" id="IPR000999">
    <property type="entry name" value="RNase_III_dom"/>
</dbReference>
<organism evidence="7 8">
    <name type="scientific">Saccharibacillus brassicae</name>
    <dbReference type="NCBI Taxonomy" id="2583377"/>
    <lineage>
        <taxon>Bacteria</taxon>
        <taxon>Bacillati</taxon>
        <taxon>Bacillota</taxon>
        <taxon>Bacilli</taxon>
        <taxon>Bacillales</taxon>
        <taxon>Paenibacillaceae</taxon>
        <taxon>Saccharibacillus</taxon>
    </lineage>
</organism>
<accession>A0A4Y6UWG3</accession>
<dbReference type="SMART" id="SM00535">
    <property type="entry name" value="RIBOc"/>
    <property type="match status" value="1"/>
</dbReference>
<dbReference type="OrthoDB" id="46571at2"/>
<evidence type="ECO:0000259" key="6">
    <source>
        <dbReference type="SMART" id="SM00535"/>
    </source>
</evidence>
<dbReference type="Pfam" id="PF00636">
    <property type="entry name" value="Ribonuclease_3"/>
    <property type="match status" value="1"/>
</dbReference>
<protein>
    <recommendedName>
        <fullName evidence="4">Mini-ribonuclease 3</fullName>
        <shortName evidence="4">Mini-3</shortName>
        <shortName evidence="4">Mini-RNase 3</shortName>
        <ecNumber evidence="4">3.1.26.-</ecNumber>
    </recommendedName>
    <alternativeName>
        <fullName evidence="4">Mini-RNase III</fullName>
        <shortName evidence="4">Mini-III</shortName>
    </alternativeName>
</protein>
<dbReference type="GO" id="GO:0005737">
    <property type="term" value="C:cytoplasm"/>
    <property type="evidence" value="ECO:0007669"/>
    <property type="project" value="UniProtKB-SubCell"/>
</dbReference>
<feature type="domain" description="RNase III" evidence="6">
    <location>
        <begin position="29"/>
        <end position="168"/>
    </location>
</feature>
<dbReference type="Gene3D" id="1.10.1520.10">
    <property type="entry name" value="Ribonuclease III domain"/>
    <property type="match status" value="1"/>
</dbReference>
<dbReference type="PANTHER" id="PTHR34276:SF1">
    <property type="entry name" value="MINI-RIBONUCLEASE 3"/>
    <property type="match status" value="1"/>
</dbReference>
<proteinExistence type="inferred from homology"/>
<feature type="active site" evidence="4">
    <location>
        <position position="55"/>
    </location>
</feature>
<keyword evidence="4" id="KW-0963">Cytoplasm</keyword>
<comment type="subcellular location">
    <subcellularLocation>
        <location evidence="4">Cytoplasm</location>
    </subcellularLocation>
</comment>
<evidence type="ECO:0000256" key="1">
    <source>
        <dbReference type="ARBA" id="ARBA00022722"/>
    </source>
</evidence>
<reference evidence="7 8" key="1">
    <citation type="submission" date="2019-06" db="EMBL/GenBank/DDBJ databases">
        <title>Saccharibacillus brassicae sp. nov., an endophytic bacterium isolated from Chinese cabbage seeds (Brassica pekinensis).</title>
        <authorList>
            <person name="Jiang L."/>
            <person name="Lee J."/>
            <person name="Kim S.W."/>
        </authorList>
    </citation>
    <scope>NUCLEOTIDE SEQUENCE [LARGE SCALE GENOMIC DNA]</scope>
    <source>
        <strain evidence="8">KCTC 43072 / ATSA2</strain>
    </source>
</reference>
<comment type="similarity">
    <text evidence="4">Belongs to the MrnC RNase family.</text>
</comment>
<keyword evidence="4" id="KW-0698">rRNA processing</keyword>
<sequence length="189" mass="20508">MTGHDRQDGAETGGPERELPEQAARAEERTDLLFGFPPSKAPGLLPPIVLAYIGDAVFEVAIRQYLIGHTNLRPHHLHREATKWVSAGAQARMLFRIEGELTEEEADIVRRGRNAKSGSIPKNADALDYRHATALESLAGYLYYRGQAGRLEQLIRLGLAPEIESASGGEAGGSEAPGMPESTEPPEET</sequence>
<dbReference type="GO" id="GO:0006364">
    <property type="term" value="P:rRNA processing"/>
    <property type="evidence" value="ECO:0007669"/>
    <property type="project" value="UniProtKB-UniRule"/>
</dbReference>
<dbReference type="PANTHER" id="PTHR34276">
    <property type="entry name" value="MINI-RIBONUCLEASE 3"/>
    <property type="match status" value="1"/>
</dbReference>
<evidence type="ECO:0000256" key="5">
    <source>
        <dbReference type="SAM" id="MobiDB-lite"/>
    </source>
</evidence>
<keyword evidence="4" id="KW-0690">Ribosome biogenesis</keyword>
<dbReference type="EMBL" id="CP041217">
    <property type="protein sequence ID" value="QDH20756.1"/>
    <property type="molecule type" value="Genomic_DNA"/>
</dbReference>
<dbReference type="Proteomes" id="UP000316968">
    <property type="component" value="Chromosome"/>
</dbReference>
<dbReference type="SUPFAM" id="SSF69065">
    <property type="entry name" value="RNase III domain-like"/>
    <property type="match status" value="1"/>
</dbReference>
<name>A0A4Y6UWG3_SACBS</name>
<dbReference type="AlphaFoldDB" id="A0A4Y6UWG3"/>
<keyword evidence="4" id="KW-0699">rRNA-binding</keyword>
<keyword evidence="2 4" id="KW-0255">Endonuclease</keyword>
<evidence type="ECO:0000256" key="3">
    <source>
        <dbReference type="ARBA" id="ARBA00022801"/>
    </source>
</evidence>
<evidence type="ECO:0000313" key="7">
    <source>
        <dbReference type="EMBL" id="QDH20756.1"/>
    </source>
</evidence>
<comment type="cofactor">
    <cofactor evidence="4">
        <name>Mg(2+)</name>
        <dbReference type="ChEBI" id="CHEBI:18420"/>
    </cofactor>
</comment>
<dbReference type="CDD" id="cd00593">
    <property type="entry name" value="RIBOc"/>
    <property type="match status" value="1"/>
</dbReference>
<feature type="compositionally biased region" description="Low complexity" evidence="5">
    <location>
        <begin position="164"/>
        <end position="181"/>
    </location>
</feature>
<keyword evidence="8" id="KW-1185">Reference proteome</keyword>
<dbReference type="EC" id="3.1.26.-" evidence="4"/>
<evidence type="ECO:0000256" key="4">
    <source>
        <dbReference type="HAMAP-Rule" id="MF_01468"/>
    </source>
</evidence>
<comment type="function">
    <text evidence="4">Involved in correct processing of both the 5' and 3' ends of 23S rRNA precursor. Processes 30S rRNA precursor transcript even in absence of ribonuclease 3 (Rnc); Rnc processes 30S rRNA into smaller rRNA precursors.</text>
</comment>
<dbReference type="GO" id="GO:0004525">
    <property type="term" value="F:ribonuclease III activity"/>
    <property type="evidence" value="ECO:0007669"/>
    <property type="project" value="InterPro"/>
</dbReference>
<dbReference type="InterPro" id="IPR008226">
    <property type="entry name" value="Mini3_fam"/>
</dbReference>
<dbReference type="RefSeq" id="WP_141447305.1">
    <property type="nucleotide sequence ID" value="NZ_CP041217.1"/>
</dbReference>
<keyword evidence="3 4" id="KW-0378">Hydrolase</keyword>
<feature type="region of interest" description="Disordered" evidence="5">
    <location>
        <begin position="1"/>
        <end position="25"/>
    </location>
</feature>
<comment type="subunit">
    <text evidence="4">Homodimer.</text>
</comment>
<feature type="region of interest" description="Disordered" evidence="5">
    <location>
        <begin position="164"/>
        <end position="189"/>
    </location>
</feature>
<evidence type="ECO:0000313" key="8">
    <source>
        <dbReference type="Proteomes" id="UP000316968"/>
    </source>
</evidence>
<evidence type="ECO:0000256" key="2">
    <source>
        <dbReference type="ARBA" id="ARBA00022759"/>
    </source>
</evidence>
<dbReference type="KEGG" id="saca:FFV09_07800"/>